<name>A0A1I3NPZ0_9BURK</name>
<evidence type="ECO:0000313" key="2">
    <source>
        <dbReference type="Proteomes" id="UP000199548"/>
    </source>
</evidence>
<dbReference type="OrthoDB" id="5382494at2"/>
<dbReference type="STRING" id="420953.SAMN05192543_105458"/>
<protein>
    <submittedName>
        <fullName evidence="1">Uncharacterized protein</fullName>
    </submittedName>
</protein>
<dbReference type="RefSeq" id="WP_091014324.1">
    <property type="nucleotide sequence ID" value="NZ_CP041745.1"/>
</dbReference>
<gene>
    <name evidence="1" type="ORF">SAMN05192543_105458</name>
</gene>
<organism evidence="1 2">
    <name type="scientific">Paraburkholderia megapolitana</name>
    <dbReference type="NCBI Taxonomy" id="420953"/>
    <lineage>
        <taxon>Bacteria</taxon>
        <taxon>Pseudomonadati</taxon>
        <taxon>Pseudomonadota</taxon>
        <taxon>Betaproteobacteria</taxon>
        <taxon>Burkholderiales</taxon>
        <taxon>Burkholderiaceae</taxon>
        <taxon>Paraburkholderia</taxon>
    </lineage>
</organism>
<keyword evidence="2" id="KW-1185">Reference proteome</keyword>
<proteinExistence type="predicted"/>
<dbReference type="EMBL" id="FOQU01000005">
    <property type="protein sequence ID" value="SFJ11020.1"/>
    <property type="molecule type" value="Genomic_DNA"/>
</dbReference>
<accession>A0A1I3NPZ0</accession>
<sequence length="147" mass="15575">MFGIGKKIQDAITKAQTDPVGAIEDHKKTLNSGLTGFMTKTFMGKGFVDKMTGVMDVGQNALAGQQERLQLIQTGLDGTADILSVQDTGATVNNSPIVLIHMTVSPASGTPYDVNIQTMVSRIAVPRAGDKVKIKYAADNPEKVAIV</sequence>
<evidence type="ECO:0000313" key="1">
    <source>
        <dbReference type="EMBL" id="SFJ11020.1"/>
    </source>
</evidence>
<dbReference type="Proteomes" id="UP000199548">
    <property type="component" value="Unassembled WGS sequence"/>
</dbReference>
<reference evidence="1 2" key="1">
    <citation type="submission" date="2016-10" db="EMBL/GenBank/DDBJ databases">
        <authorList>
            <person name="de Groot N.N."/>
        </authorList>
    </citation>
    <scope>NUCLEOTIDE SEQUENCE [LARGE SCALE GENOMIC DNA]</scope>
    <source>
        <strain evidence="1 2">LMG 23650</strain>
    </source>
</reference>
<dbReference type="AlphaFoldDB" id="A0A1I3NPZ0"/>